<accession>A0A162CK80</accession>
<protein>
    <submittedName>
        <fullName evidence="2">Uncharacterized protein</fullName>
    </submittedName>
</protein>
<proteinExistence type="predicted"/>
<gene>
    <name evidence="2" type="ORF">APZ42_017418</name>
</gene>
<evidence type="ECO:0000256" key="1">
    <source>
        <dbReference type="SAM" id="Phobius"/>
    </source>
</evidence>
<reference evidence="2 3" key="1">
    <citation type="submission" date="2016-03" db="EMBL/GenBank/DDBJ databases">
        <title>EvidentialGene: Evidence-directed Construction of Genes on Genomes.</title>
        <authorList>
            <person name="Gilbert D.G."/>
            <person name="Choi J.-H."/>
            <person name="Mockaitis K."/>
            <person name="Colbourne J."/>
            <person name="Pfrender M."/>
        </authorList>
    </citation>
    <scope>NUCLEOTIDE SEQUENCE [LARGE SCALE GENOMIC DNA]</scope>
    <source>
        <strain evidence="2 3">Xinb3</strain>
        <tissue evidence="2">Complete organism</tissue>
    </source>
</reference>
<evidence type="ECO:0000313" key="3">
    <source>
        <dbReference type="Proteomes" id="UP000076858"/>
    </source>
</evidence>
<organism evidence="2 3">
    <name type="scientific">Daphnia magna</name>
    <dbReference type="NCBI Taxonomy" id="35525"/>
    <lineage>
        <taxon>Eukaryota</taxon>
        <taxon>Metazoa</taxon>
        <taxon>Ecdysozoa</taxon>
        <taxon>Arthropoda</taxon>
        <taxon>Crustacea</taxon>
        <taxon>Branchiopoda</taxon>
        <taxon>Diplostraca</taxon>
        <taxon>Cladocera</taxon>
        <taxon>Anomopoda</taxon>
        <taxon>Daphniidae</taxon>
        <taxon>Daphnia</taxon>
    </lineage>
</organism>
<dbReference type="Proteomes" id="UP000076858">
    <property type="component" value="Unassembled WGS sequence"/>
</dbReference>
<keyword evidence="1" id="KW-0472">Membrane</keyword>
<keyword evidence="3" id="KW-1185">Reference proteome</keyword>
<dbReference type="EMBL" id="LRGB01000687">
    <property type="protein sequence ID" value="KZS16802.1"/>
    <property type="molecule type" value="Genomic_DNA"/>
</dbReference>
<dbReference type="AlphaFoldDB" id="A0A162CK80"/>
<feature type="transmembrane region" description="Helical" evidence="1">
    <location>
        <begin position="21"/>
        <end position="41"/>
    </location>
</feature>
<sequence>MHHSRHSIAMKQSFSFYRLIHFIEIVIVTSLFLIALILLTFNHPRKIIGNHPCLSFISTCGCQADERGSNQNVISFSLFGNLSEPSLSVRYVQPLKALTANISRVYPDWIVRIYHNFSKESGEDWLLRKMLGNPANVDLCNSDDVFRFHQIQRNVFPMVWRFLPLLDPLVDRFMSRDTDAELISRETDAVREWLASDATFHAMRDHPWHCNIEMLGGLWGAKVQQRRDDLSRAARKLFNRRMPFFHGIDQLQLKFYVWPLAVKDSVIHDSHCCELFPSSRPFPSRRQDSSLFVGSVYSNQSVPSPGICPKKCRPERHPDWTEC</sequence>
<keyword evidence="1" id="KW-0812">Transmembrane</keyword>
<dbReference type="OrthoDB" id="204305at2759"/>
<name>A0A162CK80_9CRUS</name>
<comment type="caution">
    <text evidence="2">The sequence shown here is derived from an EMBL/GenBank/DDBJ whole genome shotgun (WGS) entry which is preliminary data.</text>
</comment>
<evidence type="ECO:0000313" key="2">
    <source>
        <dbReference type="EMBL" id="KZS16802.1"/>
    </source>
</evidence>
<keyword evidence="1" id="KW-1133">Transmembrane helix</keyword>